<protein>
    <recommendedName>
        <fullName evidence="3">HEAT repeat protein</fullName>
    </recommendedName>
</protein>
<dbReference type="OrthoDB" id="3400183at2"/>
<accession>A0A2S6IBS2</accession>
<dbReference type="AlphaFoldDB" id="A0A2S6IBS2"/>
<evidence type="ECO:0000313" key="1">
    <source>
        <dbReference type="EMBL" id="PPK89805.1"/>
    </source>
</evidence>
<evidence type="ECO:0008006" key="3">
    <source>
        <dbReference type="Google" id="ProtNLM"/>
    </source>
</evidence>
<reference evidence="1 2" key="1">
    <citation type="submission" date="2018-02" db="EMBL/GenBank/DDBJ databases">
        <title>Genomic Encyclopedia of Archaeal and Bacterial Type Strains, Phase II (KMG-II): from individual species to whole genera.</title>
        <authorList>
            <person name="Goeker M."/>
        </authorList>
    </citation>
    <scope>NUCLEOTIDE SEQUENCE [LARGE SCALE GENOMIC DNA]</scope>
    <source>
        <strain evidence="1 2">DSM 22857</strain>
    </source>
</reference>
<gene>
    <name evidence="1" type="ORF">CLV92_1321</name>
</gene>
<dbReference type="RefSeq" id="WP_104435980.1">
    <property type="nucleotide sequence ID" value="NZ_PTJD01000032.1"/>
</dbReference>
<proteinExistence type="predicted"/>
<name>A0A2S6IBS2_9ACTN</name>
<organism evidence="1 2">
    <name type="scientific">Kineococcus xinjiangensis</name>
    <dbReference type="NCBI Taxonomy" id="512762"/>
    <lineage>
        <taxon>Bacteria</taxon>
        <taxon>Bacillati</taxon>
        <taxon>Actinomycetota</taxon>
        <taxon>Actinomycetes</taxon>
        <taxon>Kineosporiales</taxon>
        <taxon>Kineosporiaceae</taxon>
        <taxon>Kineococcus</taxon>
    </lineage>
</organism>
<dbReference type="Proteomes" id="UP000239485">
    <property type="component" value="Unassembled WGS sequence"/>
</dbReference>
<evidence type="ECO:0000313" key="2">
    <source>
        <dbReference type="Proteomes" id="UP000239485"/>
    </source>
</evidence>
<comment type="caution">
    <text evidence="1">The sequence shown here is derived from an EMBL/GenBank/DDBJ whole genome shotgun (WGS) entry which is preliminary data.</text>
</comment>
<keyword evidence="2" id="KW-1185">Reference proteome</keyword>
<dbReference type="EMBL" id="PTJD01000032">
    <property type="protein sequence ID" value="PPK89805.1"/>
    <property type="molecule type" value="Genomic_DNA"/>
</dbReference>
<sequence>MTEGPLKAHEAEEWAASLLREDLPYRVKVTVAADDAELATSLLDTARDVLRRTEPVIDGPVAIFRLEVDDSRRWSAAIGPAWRLCQSGVKVVSSEPLDIAETVSDTWLQEQLGGPGPDRFFFVFPFNHPLAAIGGAQVVRQLLAIVSDSSASLGYRDRAAQACHYALFNTPDGRLCRQVLEVAVQELRSALQASPTRTRAPWYVTSLAEAVEGAVQEIATPEVASFRPIPEMPEDLLAELLASPCQDIHWPVLELLAAMPGTLSEHTTAVVAGVALHHDAKKGSSAQIVAGAALRVLARGPDTTTARHALLALSRSHHLENRLSAMSQLAHRAGRPMAEDLWERLLQDRSLAHRMFAGELIETYGTAEDVPAAAIALRHALKSKHTPPVVHGRSGPIVMPPWGSGMLAFLWQHREEPTAAAEIQRLRRQWPKIRPDLAAWVAEHLPDLPPSAV</sequence>